<evidence type="ECO:0000313" key="8">
    <source>
        <dbReference type="EMBL" id="GEU71805.1"/>
    </source>
</evidence>
<dbReference type="Gene3D" id="2.40.50.140">
    <property type="entry name" value="Nucleic acid-binding proteins"/>
    <property type="match status" value="1"/>
</dbReference>
<gene>
    <name evidence="8" type="ORF">Tci_043783</name>
</gene>
<dbReference type="EC" id="2.3.1.48" evidence="2"/>
<dbReference type="GO" id="GO:0005634">
    <property type="term" value="C:nucleus"/>
    <property type="evidence" value="ECO:0007669"/>
    <property type="project" value="UniProtKB-SubCell"/>
</dbReference>
<dbReference type="SMART" id="SM01250">
    <property type="entry name" value="KAT11"/>
    <property type="match status" value="1"/>
</dbReference>
<dbReference type="EMBL" id="BKCJ010006373">
    <property type="protein sequence ID" value="GEU71805.1"/>
    <property type="molecule type" value="Genomic_DNA"/>
</dbReference>
<proteinExistence type="predicted"/>
<evidence type="ECO:0000256" key="2">
    <source>
        <dbReference type="ARBA" id="ARBA00013184"/>
    </source>
</evidence>
<dbReference type="InterPro" id="IPR013103">
    <property type="entry name" value="RVT_2"/>
</dbReference>
<dbReference type="GO" id="GO:0003713">
    <property type="term" value="F:transcription coactivator activity"/>
    <property type="evidence" value="ECO:0007669"/>
    <property type="project" value="TreeGrafter"/>
</dbReference>
<evidence type="ECO:0000256" key="5">
    <source>
        <dbReference type="ARBA" id="ARBA00023163"/>
    </source>
</evidence>
<evidence type="ECO:0000256" key="3">
    <source>
        <dbReference type="ARBA" id="ARBA00022679"/>
    </source>
</evidence>
<dbReference type="GO" id="GO:0031490">
    <property type="term" value="F:chromatin DNA binding"/>
    <property type="evidence" value="ECO:0007669"/>
    <property type="project" value="TreeGrafter"/>
</dbReference>
<keyword evidence="4" id="KW-0805">Transcription regulation</keyword>
<organism evidence="8">
    <name type="scientific">Tanacetum cinerariifolium</name>
    <name type="common">Dalmatian daisy</name>
    <name type="synonym">Chrysanthemum cinerariifolium</name>
    <dbReference type="NCBI Taxonomy" id="118510"/>
    <lineage>
        <taxon>Eukaryota</taxon>
        <taxon>Viridiplantae</taxon>
        <taxon>Streptophyta</taxon>
        <taxon>Embryophyta</taxon>
        <taxon>Tracheophyta</taxon>
        <taxon>Spermatophyta</taxon>
        <taxon>Magnoliopsida</taxon>
        <taxon>eudicotyledons</taxon>
        <taxon>Gunneridae</taxon>
        <taxon>Pentapetalae</taxon>
        <taxon>asterids</taxon>
        <taxon>campanulids</taxon>
        <taxon>Asterales</taxon>
        <taxon>Asteraceae</taxon>
        <taxon>Asteroideae</taxon>
        <taxon>Anthemideae</taxon>
        <taxon>Anthemidinae</taxon>
        <taxon>Tanacetum</taxon>
    </lineage>
</organism>
<dbReference type="InterPro" id="IPR013178">
    <property type="entry name" value="Histone_AcTrfase_Rtt109/CBP"/>
</dbReference>
<evidence type="ECO:0000256" key="6">
    <source>
        <dbReference type="ARBA" id="ARBA00023242"/>
    </source>
</evidence>
<dbReference type="AlphaFoldDB" id="A0A6L2MHX0"/>
<dbReference type="Pfam" id="PF25597">
    <property type="entry name" value="SH3_retrovirus"/>
    <property type="match status" value="1"/>
</dbReference>
<dbReference type="Pfam" id="PF02721">
    <property type="entry name" value="DUF223"/>
    <property type="match status" value="1"/>
</dbReference>
<dbReference type="GO" id="GO:0005667">
    <property type="term" value="C:transcription regulator complex"/>
    <property type="evidence" value="ECO:0007669"/>
    <property type="project" value="TreeGrafter"/>
</dbReference>
<reference evidence="8" key="1">
    <citation type="journal article" date="2019" name="Sci. Rep.">
        <title>Draft genome of Tanacetum cinerariifolium, the natural source of mosquito coil.</title>
        <authorList>
            <person name="Yamashiro T."/>
            <person name="Shiraishi A."/>
            <person name="Satake H."/>
            <person name="Nakayama K."/>
        </authorList>
    </citation>
    <scope>NUCLEOTIDE SEQUENCE</scope>
</reference>
<evidence type="ECO:0000259" key="7">
    <source>
        <dbReference type="PROSITE" id="PS51727"/>
    </source>
</evidence>
<dbReference type="PANTHER" id="PTHR13808">
    <property type="entry name" value="CBP/P300-RELATED"/>
    <property type="match status" value="1"/>
</dbReference>
<keyword evidence="5" id="KW-0804">Transcription</keyword>
<name>A0A6L2MHX0_TANCI</name>
<dbReference type="Pfam" id="PF08214">
    <property type="entry name" value="HAT_KAT11"/>
    <property type="match status" value="1"/>
</dbReference>
<dbReference type="CDD" id="cd09272">
    <property type="entry name" value="RNase_HI_RT_Ty1"/>
    <property type="match status" value="1"/>
</dbReference>
<dbReference type="PANTHER" id="PTHR13808:SF60">
    <property type="entry name" value="HISTONE ACETYLTRANSFERASE"/>
    <property type="match status" value="1"/>
</dbReference>
<evidence type="ECO:0000256" key="1">
    <source>
        <dbReference type="ARBA" id="ARBA00004123"/>
    </source>
</evidence>
<dbReference type="GO" id="GO:0000123">
    <property type="term" value="C:histone acetyltransferase complex"/>
    <property type="evidence" value="ECO:0007669"/>
    <property type="project" value="TreeGrafter"/>
</dbReference>
<dbReference type="Gene3D" id="1.20.1020.10">
    <property type="entry name" value="TAZ domain"/>
    <property type="match status" value="1"/>
</dbReference>
<sequence length="1186" mass="135590">MADICHNWQHWICGLFNTETDKKKEADYICPKCRLTDIEDGKWVPQTLLRAKDRPRTNLSDHIEKRLFTRMKQEREETAKSWGKELENVSEAVDLVVRVVVYVDKELERIEGVDACIFGMYVQDTCCREVMLSGSRWLNKEQQKQKVMTLNRALDALVHASRCRNIDCSYQDYQTIMRLLRHASRCSVVYAGGGQDLGRSRHRVYLQWTLSWDRNQRMQRHIASCDTNSSGSGSKNMNIPIASMANLFTESQIKQHLSSFNQNKKAMWSENTEASSDQILCHLYYDAVYMAPPPSDHIEQRLFTRMKQEREETAKSWGTELENVSEAVDLVVRVVEYGSQCNGSNNRCVYISYLDSVKYFQPQRKTASGSCPLLNGQDYIFYYHPESQKTTKEEKLRQWYELMLKKASNEGIVVGHNNFYDQFFVPKREENIKITAARLTYFDGAFWSRNAEALSKKLDKSLNKRTLKTLEQENPTNDVLVMQQVGDKVQDKKKNLMIVHLQHMSCKTTSGKKSMYGEATSPDNHMDAVDRRLNIMSGGGTSSNKATLDESTLAKELKSDSPLFLDELQVGVTGIIFVMLCRIWDVCTVTGRYLSTDMVVFDALGNAIHCSARYNVAHNFIKLKEGIIYCIKNFVVHPNKEEYRIRKDDAFMMEFNGATSARKYLAKAVGFVRHPFQLVKLDSMLQDTLLMLEDPFNNEQALEPWTSTWPTKGVRCLESHYEGGGALGDTLIEKKTKDVWGYRAVIRLNDPKLKTLGKRGIECIFVGYVEHSTAFRFYVLKPNDSVAINSIIKSRDAIFDENRFSSVPRLSQKSLVIGTKDIGGLVVLKKVTEEDDPKALDEAMKFQDIAFWKEAINDEIDSIMGNNTWVLADLTLGSKPLGCKWIFKRKLKVDGTVEKFKAILIIHQMDVKTAFSHGELDEEVYMNQPQGFIMPGNENNVCKLVKSPKQWHQKFDEVVLSNGYLLNQANKCVYSKFNESGKGVIICLYVDGMLIFATDQVQSHYIKKVVKKFNYFNCTSVSTPMDISEKLVKNKGKLSKYTSNLLTQHWQAIQQISNTEYNSYTSGWVFQLGGRAISWASKKKTCITGSIMKSDIMALAAAGKEAEWLKNLLLKIPLWSKPITPISIRCDSVATLEKAYNQMYNGKSRHIGVRHSMIREPVKNRVVSIEFVRYQQKLADHDEGTG</sequence>
<accession>A0A6L2MHX0</accession>
<dbReference type="GO" id="GO:0004402">
    <property type="term" value="F:histone acetyltransferase activity"/>
    <property type="evidence" value="ECO:0007669"/>
    <property type="project" value="InterPro"/>
</dbReference>
<keyword evidence="6" id="KW-0539">Nucleus</keyword>
<dbReference type="InterPro" id="IPR057670">
    <property type="entry name" value="SH3_retrovirus"/>
</dbReference>
<dbReference type="InterPro" id="IPR003871">
    <property type="entry name" value="RFA1B/D_OB_1st"/>
</dbReference>
<dbReference type="CDD" id="cd04480">
    <property type="entry name" value="RPA1_DBD_A_like"/>
    <property type="match status" value="1"/>
</dbReference>
<comment type="caution">
    <text evidence="8">The sequence shown here is derived from an EMBL/GenBank/DDBJ whole genome shotgun (WGS) entry which is preliminary data.</text>
</comment>
<feature type="domain" description="CBP/p300-type HAT" evidence="7">
    <location>
        <begin position="234"/>
        <end position="573"/>
    </location>
</feature>
<comment type="subcellular location">
    <subcellularLocation>
        <location evidence="1">Nucleus</location>
    </subcellularLocation>
</comment>
<dbReference type="GO" id="GO:0045944">
    <property type="term" value="P:positive regulation of transcription by RNA polymerase II"/>
    <property type="evidence" value="ECO:0007669"/>
    <property type="project" value="TreeGrafter"/>
</dbReference>
<protein>
    <recommendedName>
        <fullName evidence="2">histone acetyltransferase</fullName>
        <ecNumber evidence="2">2.3.1.48</ecNumber>
    </recommendedName>
</protein>
<dbReference type="Pfam" id="PF07727">
    <property type="entry name" value="RVT_2"/>
    <property type="match status" value="1"/>
</dbReference>
<dbReference type="InterPro" id="IPR035898">
    <property type="entry name" value="TAZ_dom_sf"/>
</dbReference>
<dbReference type="InterPro" id="IPR031162">
    <property type="entry name" value="CBP_P300_HAT"/>
</dbReference>
<evidence type="ECO:0000256" key="4">
    <source>
        <dbReference type="ARBA" id="ARBA00023015"/>
    </source>
</evidence>
<keyword evidence="3" id="KW-0808">Transferase</keyword>
<dbReference type="InterPro" id="IPR012340">
    <property type="entry name" value="NA-bd_OB-fold"/>
</dbReference>
<dbReference type="PROSITE" id="PS51727">
    <property type="entry name" value="CBP_P300_HAT"/>
    <property type="match status" value="1"/>
</dbReference>